<dbReference type="PROSITE" id="PS50076">
    <property type="entry name" value="DNAJ_2"/>
    <property type="match status" value="1"/>
</dbReference>
<dbReference type="Gene3D" id="1.10.287.110">
    <property type="entry name" value="DnaJ domain"/>
    <property type="match status" value="1"/>
</dbReference>
<evidence type="ECO:0000259" key="3">
    <source>
        <dbReference type="PROSITE" id="PS50076"/>
    </source>
</evidence>
<dbReference type="Pfam" id="PF01556">
    <property type="entry name" value="DnaJ_C"/>
    <property type="match status" value="1"/>
</dbReference>
<dbReference type="PROSITE" id="PS00636">
    <property type="entry name" value="DNAJ_1"/>
    <property type="match status" value="1"/>
</dbReference>
<feature type="domain" description="J" evidence="3">
    <location>
        <begin position="6"/>
        <end position="73"/>
    </location>
</feature>
<protein>
    <submittedName>
        <fullName evidence="4">DnaJ subfamily B member 4</fullName>
    </submittedName>
</protein>
<dbReference type="GO" id="GO:0005783">
    <property type="term" value="C:endoplasmic reticulum"/>
    <property type="evidence" value="ECO:0007669"/>
    <property type="project" value="UniProtKB-ARBA"/>
</dbReference>
<feature type="compositionally biased region" description="Low complexity" evidence="2">
    <location>
        <begin position="88"/>
        <end position="111"/>
    </location>
</feature>
<dbReference type="SMART" id="SM00271">
    <property type="entry name" value="DnaJ"/>
    <property type="match status" value="1"/>
</dbReference>
<dbReference type="PANTHER" id="PTHR24078">
    <property type="entry name" value="DNAJ HOMOLOG SUBFAMILY C MEMBER"/>
    <property type="match status" value="1"/>
</dbReference>
<dbReference type="CDD" id="cd10747">
    <property type="entry name" value="DnaJ_C"/>
    <property type="match status" value="1"/>
</dbReference>
<dbReference type="FunFam" id="2.60.260.20:FF:000041">
    <property type="entry name" value="HSP40/DnaJ peptide-binding protein"/>
    <property type="match status" value="1"/>
</dbReference>
<organism evidence="4">
    <name type="scientific">Anthurium amnicola</name>
    <dbReference type="NCBI Taxonomy" id="1678845"/>
    <lineage>
        <taxon>Eukaryota</taxon>
        <taxon>Viridiplantae</taxon>
        <taxon>Streptophyta</taxon>
        <taxon>Embryophyta</taxon>
        <taxon>Tracheophyta</taxon>
        <taxon>Spermatophyta</taxon>
        <taxon>Magnoliopsida</taxon>
        <taxon>Liliopsida</taxon>
        <taxon>Araceae</taxon>
        <taxon>Pothoideae</taxon>
        <taxon>Potheae</taxon>
        <taxon>Anthurium</taxon>
    </lineage>
</organism>
<evidence type="ECO:0000256" key="1">
    <source>
        <dbReference type="ARBA" id="ARBA00023186"/>
    </source>
</evidence>
<evidence type="ECO:0000313" key="4">
    <source>
        <dbReference type="EMBL" id="JAT53007.1"/>
    </source>
</evidence>
<dbReference type="InterPro" id="IPR051339">
    <property type="entry name" value="DnaJ_subfamily_B"/>
</dbReference>
<dbReference type="InterPro" id="IPR002939">
    <property type="entry name" value="DnaJ_C"/>
</dbReference>
<dbReference type="GO" id="GO:0051082">
    <property type="term" value="F:unfolded protein binding"/>
    <property type="evidence" value="ECO:0007669"/>
    <property type="project" value="InterPro"/>
</dbReference>
<dbReference type="AlphaFoldDB" id="A0A1D1YEH1"/>
<keyword evidence="1" id="KW-0143">Chaperone</keyword>
<reference evidence="4" key="1">
    <citation type="submission" date="2015-07" db="EMBL/GenBank/DDBJ databases">
        <title>Transcriptome Assembly of Anthurium amnicola.</title>
        <authorList>
            <person name="Suzuki J."/>
        </authorList>
    </citation>
    <scope>NUCLEOTIDE SEQUENCE</scope>
</reference>
<dbReference type="InterPro" id="IPR036869">
    <property type="entry name" value="J_dom_sf"/>
</dbReference>
<dbReference type="InterPro" id="IPR001623">
    <property type="entry name" value="DnaJ_domain"/>
</dbReference>
<dbReference type="CDD" id="cd06257">
    <property type="entry name" value="DnaJ"/>
    <property type="match status" value="1"/>
</dbReference>
<dbReference type="FunFam" id="2.60.260.20:FF:000015">
    <property type="entry name" value="Heat shock protein 40"/>
    <property type="match status" value="1"/>
</dbReference>
<dbReference type="Pfam" id="PF00226">
    <property type="entry name" value="DnaJ"/>
    <property type="match status" value="1"/>
</dbReference>
<sequence>MGDPIDFYGVLNIPKDSTPEDIRKAYKALVRRWHPDKNPPSSKKEAEAKFKAITQAYEALSDKEYRSMFGVYHSVDGEGSAKHREGWASTRPSPAPSPRGADQGQHQGDGQVPKRANSDGYHQYYSNPAAGPARRKPPPVERKLECTLEELCRGCKKEIRFTRDVLDRNTGMVVRKEEVQTVRVKPGWKKGTKVTFENMGDERRGSLPADVVYTVSEKEHPFFKRVGNDLVLKVEVPLVSALTGWSFSFRLLGGEKMSCSFQDEVIHPGYEKVIQGEGMPLAKERGARGDLRIKFHIVFPKQLSEEQRSAIRHLFRDSS</sequence>
<feature type="region of interest" description="Disordered" evidence="2">
    <location>
        <begin position="79"/>
        <end position="139"/>
    </location>
</feature>
<evidence type="ECO:0000256" key="2">
    <source>
        <dbReference type="SAM" id="MobiDB-lite"/>
    </source>
</evidence>
<dbReference type="Gene3D" id="2.60.260.20">
    <property type="entry name" value="Urease metallochaperone UreE, N-terminal domain"/>
    <property type="match status" value="2"/>
</dbReference>
<proteinExistence type="predicted"/>
<dbReference type="PRINTS" id="PR00625">
    <property type="entry name" value="JDOMAIN"/>
</dbReference>
<dbReference type="InterPro" id="IPR018253">
    <property type="entry name" value="DnaJ_domain_CS"/>
</dbReference>
<dbReference type="SUPFAM" id="SSF49493">
    <property type="entry name" value="HSP40/DnaJ peptide-binding domain"/>
    <property type="match status" value="2"/>
</dbReference>
<dbReference type="SUPFAM" id="SSF46565">
    <property type="entry name" value="Chaperone J-domain"/>
    <property type="match status" value="1"/>
</dbReference>
<dbReference type="GO" id="GO:0006457">
    <property type="term" value="P:protein folding"/>
    <property type="evidence" value="ECO:0007669"/>
    <property type="project" value="InterPro"/>
</dbReference>
<accession>A0A1D1YEH1</accession>
<gene>
    <name evidence="4" type="primary">DNAJB4_1</name>
    <name evidence="4" type="ORF">g.104664</name>
</gene>
<dbReference type="GO" id="GO:0005829">
    <property type="term" value="C:cytosol"/>
    <property type="evidence" value="ECO:0007669"/>
    <property type="project" value="TreeGrafter"/>
</dbReference>
<dbReference type="InterPro" id="IPR008971">
    <property type="entry name" value="HSP40/DnaJ_pept-bd"/>
</dbReference>
<dbReference type="GO" id="GO:0051087">
    <property type="term" value="F:protein-folding chaperone binding"/>
    <property type="evidence" value="ECO:0007669"/>
    <property type="project" value="TreeGrafter"/>
</dbReference>
<dbReference type="EMBL" id="GDJX01014929">
    <property type="protein sequence ID" value="JAT53007.1"/>
    <property type="molecule type" value="Transcribed_RNA"/>
</dbReference>
<name>A0A1D1YEH1_9ARAE</name>
<dbReference type="PANTHER" id="PTHR24078:SF522">
    <property type="entry name" value="DNAJ CHAPERONE C-TERMINAL DOMAIN-CONTAINING PROTEIN"/>
    <property type="match status" value="1"/>
</dbReference>